<accession>A0ABV6ZUE9</accession>
<dbReference type="Proteomes" id="UP001595379">
    <property type="component" value="Unassembled WGS sequence"/>
</dbReference>
<sequence length="69" mass="7372">MTGLEPLVEPKPEGRPLDGAVGRIRVKIPYRVACQIAAVRLTENGGLEGQSVRTGQWGDIIALGAERFG</sequence>
<proteinExistence type="predicted"/>
<name>A0ABV6ZUE9_9PROT</name>
<organism evidence="1 2">
    <name type="scientific">Hyphobacterium vulgare</name>
    <dbReference type="NCBI Taxonomy" id="1736751"/>
    <lineage>
        <taxon>Bacteria</taxon>
        <taxon>Pseudomonadati</taxon>
        <taxon>Pseudomonadota</taxon>
        <taxon>Alphaproteobacteria</taxon>
        <taxon>Maricaulales</taxon>
        <taxon>Maricaulaceae</taxon>
        <taxon>Hyphobacterium</taxon>
    </lineage>
</organism>
<gene>
    <name evidence="1" type="ORF">ACFOOR_02670</name>
</gene>
<reference evidence="2" key="1">
    <citation type="journal article" date="2019" name="Int. J. Syst. Evol. Microbiol.">
        <title>The Global Catalogue of Microorganisms (GCM) 10K type strain sequencing project: providing services to taxonomists for standard genome sequencing and annotation.</title>
        <authorList>
            <consortium name="The Broad Institute Genomics Platform"/>
            <consortium name="The Broad Institute Genome Sequencing Center for Infectious Disease"/>
            <person name="Wu L."/>
            <person name="Ma J."/>
        </authorList>
    </citation>
    <scope>NUCLEOTIDE SEQUENCE [LARGE SCALE GENOMIC DNA]</scope>
    <source>
        <strain evidence="2">KCTC 52487</strain>
    </source>
</reference>
<evidence type="ECO:0000313" key="2">
    <source>
        <dbReference type="Proteomes" id="UP001595379"/>
    </source>
</evidence>
<dbReference type="EMBL" id="JBHRSV010000001">
    <property type="protein sequence ID" value="MFC2925003.1"/>
    <property type="molecule type" value="Genomic_DNA"/>
</dbReference>
<comment type="caution">
    <text evidence="1">The sequence shown here is derived from an EMBL/GenBank/DDBJ whole genome shotgun (WGS) entry which is preliminary data.</text>
</comment>
<evidence type="ECO:0000313" key="1">
    <source>
        <dbReference type="EMBL" id="MFC2925003.1"/>
    </source>
</evidence>
<keyword evidence="2" id="KW-1185">Reference proteome</keyword>
<dbReference type="RefSeq" id="WP_343163886.1">
    <property type="nucleotide sequence ID" value="NZ_JBHRSV010000001.1"/>
</dbReference>
<evidence type="ECO:0008006" key="3">
    <source>
        <dbReference type="Google" id="ProtNLM"/>
    </source>
</evidence>
<protein>
    <recommendedName>
        <fullName evidence="3">MOSC domain-containing protein</fullName>
    </recommendedName>
</protein>